<dbReference type="PANTHER" id="PTHR24301:SF2">
    <property type="entry name" value="THROMBOXANE-A SYNTHASE"/>
    <property type="match status" value="1"/>
</dbReference>
<feature type="transmembrane region" description="Helical" evidence="1">
    <location>
        <begin position="12"/>
        <end position="34"/>
    </location>
</feature>
<proteinExistence type="predicted"/>
<evidence type="ECO:0000256" key="1">
    <source>
        <dbReference type="SAM" id="Phobius"/>
    </source>
</evidence>
<keyword evidence="1" id="KW-1133">Transmembrane helix</keyword>
<evidence type="ECO:0000313" key="2">
    <source>
        <dbReference type="EMBL" id="CAG8774685.1"/>
    </source>
</evidence>
<dbReference type="EMBL" id="CAJVQB010015453">
    <property type="protein sequence ID" value="CAG8774685.1"/>
    <property type="molecule type" value="Genomic_DNA"/>
</dbReference>
<comment type="caution">
    <text evidence="2">The sequence shown here is derived from an EMBL/GenBank/DDBJ whole genome shotgun (WGS) entry which is preliminary data.</text>
</comment>
<sequence length="370" mass="43470">MLLTSLNFLVTFLSSISFADIFILFAIPFAFYIIRFYYAYYTRPNKLPGPFPLPFIGANYRMFTLNFCPIGLDDLFESFRSQYGDIFEVWFGNERTIVLCHPKYMVKMHQASTKSKYIKRFATFEGKEYGIVDNGVFNNNDIHGSWKLNRMVFSNALMRPKLDRDALQWTIELVEEMESCWEKIGIIIDDNDMNKKSIDDEILNLPKWMVRFTYDMIYRVAIGIKGNALNSYTNNKCGLNNDENESNIIINSIQTYIEGAMYVRFLPKFVRDYFPFIRGIIPRFRQEIDSIFQDDRTRKITLKDLDNLKYCESIIKEAFRMKPVFTTNLRLNSEEDEICGYIWPANTVFGLFYGAILKLNNKNIGEKSED</sequence>
<dbReference type="Proteomes" id="UP000789901">
    <property type="component" value="Unassembled WGS sequence"/>
</dbReference>
<keyword evidence="3" id="KW-1185">Reference proteome</keyword>
<keyword evidence="1" id="KW-0472">Membrane</keyword>
<reference evidence="2 3" key="1">
    <citation type="submission" date="2021-06" db="EMBL/GenBank/DDBJ databases">
        <authorList>
            <person name="Kallberg Y."/>
            <person name="Tangrot J."/>
            <person name="Rosling A."/>
        </authorList>
    </citation>
    <scope>NUCLEOTIDE SEQUENCE [LARGE SCALE GENOMIC DNA]</scope>
    <source>
        <strain evidence="2 3">120-4 pot B 10/14</strain>
    </source>
</reference>
<protein>
    <submittedName>
        <fullName evidence="2">4285_t:CDS:1</fullName>
    </submittedName>
</protein>
<dbReference type="PANTHER" id="PTHR24301">
    <property type="entry name" value="THROMBOXANE-A SYNTHASE"/>
    <property type="match status" value="1"/>
</dbReference>
<evidence type="ECO:0000313" key="3">
    <source>
        <dbReference type="Proteomes" id="UP000789901"/>
    </source>
</evidence>
<gene>
    <name evidence="2" type="ORF">GMARGA_LOCUS18932</name>
</gene>
<keyword evidence="1" id="KW-0812">Transmembrane</keyword>
<organism evidence="2 3">
    <name type="scientific">Gigaspora margarita</name>
    <dbReference type="NCBI Taxonomy" id="4874"/>
    <lineage>
        <taxon>Eukaryota</taxon>
        <taxon>Fungi</taxon>
        <taxon>Fungi incertae sedis</taxon>
        <taxon>Mucoromycota</taxon>
        <taxon>Glomeromycotina</taxon>
        <taxon>Glomeromycetes</taxon>
        <taxon>Diversisporales</taxon>
        <taxon>Gigasporaceae</taxon>
        <taxon>Gigaspora</taxon>
    </lineage>
</organism>
<dbReference type="Pfam" id="PF00067">
    <property type="entry name" value="p450"/>
    <property type="match status" value="2"/>
</dbReference>
<dbReference type="InterPro" id="IPR036396">
    <property type="entry name" value="Cyt_P450_sf"/>
</dbReference>
<name>A0ABN7VJ56_GIGMA</name>
<accession>A0ABN7VJ56</accession>
<dbReference type="InterPro" id="IPR001128">
    <property type="entry name" value="Cyt_P450"/>
</dbReference>
<feature type="non-terminal residue" evidence="2">
    <location>
        <position position="370"/>
    </location>
</feature>
<dbReference type="Gene3D" id="1.10.630.10">
    <property type="entry name" value="Cytochrome P450"/>
    <property type="match status" value="2"/>
</dbReference>
<dbReference type="SUPFAM" id="SSF48264">
    <property type="entry name" value="Cytochrome P450"/>
    <property type="match status" value="1"/>
</dbReference>